<sequence length="362" mass="38476">MAARETEQAAGDPREARELLVHLVFGHMAARTVRAAVEFGVVDIIGTDGEVTAREIAERCGTLPQPTHRLLRALAGLGLLTETRPGSFTVTPAGALLSEKDEDSFGAFVRMFLDPAMLRAWDQLDESVRTGQTAFDSVFGIDFFSYLDRHPDLSARFNSAMSQGTRAITAALPSRYDFARFTTVIDIGGGDGTLLSAVLKGTPGLRGVVYDTAGGLAQARTTFEREGVADRATTAVGDFFTAAPPGGDLYLIKSVLHDWSDEQCAGILSHIREAIPDEGRLLIVEPVLPATAEAQGAGVPYLSDLNMLVNVGGRERTREDFTELCRTAGFAVSSFTPIGPDGGYCAIEAVPAPGGIPGDQTL</sequence>
<dbReference type="Gene3D" id="1.10.287.1350">
    <property type="match status" value="1"/>
</dbReference>
<dbReference type="SUPFAM" id="SSF46785">
    <property type="entry name" value="Winged helix' DNA-binding domain"/>
    <property type="match status" value="1"/>
</dbReference>
<gene>
    <name evidence="6" type="ORF">GCM10009863_28130</name>
</gene>
<dbReference type="Proteomes" id="UP001501447">
    <property type="component" value="Unassembled WGS sequence"/>
</dbReference>
<reference evidence="6 7" key="1">
    <citation type="journal article" date="2019" name="Int. J. Syst. Evol. Microbiol.">
        <title>The Global Catalogue of Microorganisms (GCM) 10K type strain sequencing project: providing services to taxonomists for standard genome sequencing and annotation.</title>
        <authorList>
            <consortium name="The Broad Institute Genomics Platform"/>
            <consortium name="The Broad Institute Genome Sequencing Center for Infectious Disease"/>
            <person name="Wu L."/>
            <person name="Ma J."/>
        </authorList>
    </citation>
    <scope>NUCLEOTIDE SEQUENCE [LARGE SCALE GENOMIC DNA]</scope>
    <source>
        <strain evidence="6 7">JCM 16373</strain>
    </source>
</reference>
<accession>A0ABN3Q2A9</accession>
<evidence type="ECO:0000313" key="7">
    <source>
        <dbReference type="Proteomes" id="UP001501447"/>
    </source>
</evidence>
<dbReference type="CDD" id="cd02440">
    <property type="entry name" value="AdoMet_MTases"/>
    <property type="match status" value="1"/>
</dbReference>
<dbReference type="InterPro" id="IPR001077">
    <property type="entry name" value="COMT_C"/>
</dbReference>
<dbReference type="PANTHER" id="PTHR43712">
    <property type="entry name" value="PUTATIVE (AFU_ORTHOLOGUE AFUA_4G14580)-RELATED"/>
    <property type="match status" value="1"/>
</dbReference>
<dbReference type="GO" id="GO:0032259">
    <property type="term" value="P:methylation"/>
    <property type="evidence" value="ECO:0007669"/>
    <property type="project" value="UniProtKB-KW"/>
</dbReference>
<evidence type="ECO:0000259" key="5">
    <source>
        <dbReference type="Pfam" id="PF08100"/>
    </source>
</evidence>
<evidence type="ECO:0000313" key="6">
    <source>
        <dbReference type="EMBL" id="GAA2612785.1"/>
    </source>
</evidence>
<keyword evidence="2" id="KW-0808">Transferase</keyword>
<dbReference type="PANTHER" id="PTHR43712:SF2">
    <property type="entry name" value="O-METHYLTRANSFERASE CICE"/>
    <property type="match status" value="1"/>
</dbReference>
<dbReference type="InterPro" id="IPR036390">
    <property type="entry name" value="WH_DNA-bd_sf"/>
</dbReference>
<name>A0ABN3Q2A9_9ACTN</name>
<dbReference type="InterPro" id="IPR016461">
    <property type="entry name" value="COMT-like"/>
</dbReference>
<evidence type="ECO:0000256" key="3">
    <source>
        <dbReference type="ARBA" id="ARBA00022691"/>
    </source>
</evidence>
<dbReference type="EMBL" id="BAAARJ010000008">
    <property type="protein sequence ID" value="GAA2612785.1"/>
    <property type="molecule type" value="Genomic_DNA"/>
</dbReference>
<dbReference type="SUPFAM" id="SSF53335">
    <property type="entry name" value="S-adenosyl-L-methionine-dependent methyltransferases"/>
    <property type="match status" value="1"/>
</dbReference>
<dbReference type="Gene3D" id="3.40.50.150">
    <property type="entry name" value="Vaccinia Virus protein VP39"/>
    <property type="match status" value="1"/>
</dbReference>
<dbReference type="PIRSF" id="PIRSF005739">
    <property type="entry name" value="O-mtase"/>
    <property type="match status" value="1"/>
</dbReference>
<dbReference type="InterPro" id="IPR029063">
    <property type="entry name" value="SAM-dependent_MTases_sf"/>
</dbReference>
<feature type="domain" description="O-methyltransferase dimerisation" evidence="5">
    <location>
        <begin position="22"/>
        <end position="97"/>
    </location>
</feature>
<evidence type="ECO:0000259" key="4">
    <source>
        <dbReference type="Pfam" id="PF00891"/>
    </source>
</evidence>
<organism evidence="6 7">
    <name type="scientific">Streptomyces axinellae</name>
    <dbReference type="NCBI Taxonomy" id="552788"/>
    <lineage>
        <taxon>Bacteria</taxon>
        <taxon>Bacillati</taxon>
        <taxon>Actinomycetota</taxon>
        <taxon>Actinomycetes</taxon>
        <taxon>Kitasatosporales</taxon>
        <taxon>Streptomycetaceae</taxon>
        <taxon>Streptomyces</taxon>
    </lineage>
</organism>
<dbReference type="GO" id="GO:0008168">
    <property type="term" value="F:methyltransferase activity"/>
    <property type="evidence" value="ECO:0007669"/>
    <property type="project" value="UniProtKB-KW"/>
</dbReference>
<dbReference type="Pfam" id="PF00891">
    <property type="entry name" value="Methyltransf_2"/>
    <property type="match status" value="1"/>
</dbReference>
<keyword evidence="3" id="KW-0949">S-adenosyl-L-methionine</keyword>
<evidence type="ECO:0000256" key="1">
    <source>
        <dbReference type="ARBA" id="ARBA00022603"/>
    </source>
</evidence>
<dbReference type="Gene3D" id="1.10.10.10">
    <property type="entry name" value="Winged helix-like DNA-binding domain superfamily/Winged helix DNA-binding domain"/>
    <property type="match status" value="1"/>
</dbReference>
<keyword evidence="7" id="KW-1185">Reference proteome</keyword>
<evidence type="ECO:0000256" key="2">
    <source>
        <dbReference type="ARBA" id="ARBA00022679"/>
    </source>
</evidence>
<protein>
    <submittedName>
        <fullName evidence="6">Methyltransferase</fullName>
    </submittedName>
</protein>
<dbReference type="Pfam" id="PF08100">
    <property type="entry name" value="Dimerisation"/>
    <property type="match status" value="1"/>
</dbReference>
<feature type="domain" description="O-methyltransferase C-terminal" evidence="4">
    <location>
        <begin position="121"/>
        <end position="331"/>
    </location>
</feature>
<dbReference type="PROSITE" id="PS51683">
    <property type="entry name" value="SAM_OMT_II"/>
    <property type="match status" value="1"/>
</dbReference>
<keyword evidence="1 6" id="KW-0489">Methyltransferase</keyword>
<dbReference type="InterPro" id="IPR036388">
    <property type="entry name" value="WH-like_DNA-bd_sf"/>
</dbReference>
<dbReference type="RefSeq" id="WP_344565795.1">
    <property type="nucleotide sequence ID" value="NZ_BAAARJ010000008.1"/>
</dbReference>
<proteinExistence type="predicted"/>
<dbReference type="InterPro" id="IPR012967">
    <property type="entry name" value="COMT_dimerisation"/>
</dbReference>
<comment type="caution">
    <text evidence="6">The sequence shown here is derived from an EMBL/GenBank/DDBJ whole genome shotgun (WGS) entry which is preliminary data.</text>
</comment>